<organism evidence="1 2">
    <name type="scientific">Ralstonia solanacearum</name>
    <name type="common">Pseudomonas solanacearum</name>
    <dbReference type="NCBI Taxonomy" id="305"/>
    <lineage>
        <taxon>Bacteria</taxon>
        <taxon>Pseudomonadati</taxon>
        <taxon>Pseudomonadota</taxon>
        <taxon>Betaproteobacteria</taxon>
        <taxon>Burkholderiales</taxon>
        <taxon>Burkholderiaceae</taxon>
        <taxon>Ralstonia</taxon>
        <taxon>Ralstonia solanacearum species complex</taxon>
    </lineage>
</organism>
<geneLocation type="plasmid" evidence="1 2">
    <name>pUW774mp</name>
</geneLocation>
<accession>A0AA92K4N4</accession>
<dbReference type="Pfam" id="PF11843">
    <property type="entry name" value="DUF3363"/>
    <property type="match status" value="1"/>
</dbReference>
<dbReference type="InterPro" id="IPR021795">
    <property type="entry name" value="DUF3363"/>
</dbReference>
<evidence type="ECO:0000313" key="2">
    <source>
        <dbReference type="Proteomes" id="UP000593970"/>
    </source>
</evidence>
<evidence type="ECO:0000313" key="1">
    <source>
        <dbReference type="EMBL" id="QOK98465.1"/>
    </source>
</evidence>
<name>A0AA92K4N4_RALSL</name>
<protein>
    <submittedName>
        <fullName evidence="1">DUF3363 domain-containing protein</fullName>
    </submittedName>
</protein>
<dbReference type="AlphaFoldDB" id="A0AA92K4N4"/>
<gene>
    <name evidence="1" type="ORF">HF909_18460</name>
</gene>
<sequence length="64" mass="7184">MREAEGVWRIPDDLVERDRQYDAQRLGDGVAVELKSHLPIERQARVIGATWLDQQLIGGGKVTA</sequence>
<dbReference type="Proteomes" id="UP000593970">
    <property type="component" value="Plasmid pUW774mp"/>
</dbReference>
<dbReference type="EMBL" id="CP051170">
    <property type="protein sequence ID" value="QOK98465.1"/>
    <property type="molecule type" value="Genomic_DNA"/>
</dbReference>
<proteinExistence type="predicted"/>
<keyword evidence="1" id="KW-0614">Plasmid</keyword>
<reference evidence="2" key="1">
    <citation type="submission" date="2020-04" db="EMBL/GenBank/DDBJ databases">
        <title>Ralstonia solanacearum UW576, UW763, UW773, and UW774.</title>
        <authorList>
            <person name="Steidl O."/>
            <person name="Truchon A."/>
            <person name="Allen C."/>
        </authorList>
    </citation>
    <scope>NUCLEOTIDE SEQUENCE [LARGE SCALE GENOMIC DNA]</scope>
    <source>
        <strain evidence="2">UW774</strain>
        <plasmid evidence="2">pUW774mp</plasmid>
    </source>
</reference>